<dbReference type="SUPFAM" id="SSF48264">
    <property type="entry name" value="Cytochrome P450"/>
    <property type="match status" value="1"/>
</dbReference>
<dbReference type="HOGENOM" id="CLU_1921214_0_0_1"/>
<dbReference type="InterPro" id="IPR036396">
    <property type="entry name" value="Cyt_P450_sf"/>
</dbReference>
<dbReference type="eggNOG" id="KOG0157">
    <property type="taxonomic scope" value="Eukaryota"/>
</dbReference>
<sequence>MLSVSILKTEYPLFNALAVASLLLLLVEAAQPPWTLPVLHITFRVLTGTDIHKWITKNCERFEGRLFTVKVLGLPEMLVFMNFPKGPHYIEDMKDLLGDGIFAVDGVKWAHQRDVACGLTCVLRIAPWTCIN</sequence>
<keyword evidence="4" id="KW-0408">Iron</keyword>
<dbReference type="STRING" id="403677.D0RM51"/>
<dbReference type="GO" id="GO:0005506">
    <property type="term" value="F:iron ion binding"/>
    <property type="evidence" value="ECO:0007669"/>
    <property type="project" value="InterPro"/>
</dbReference>
<evidence type="ECO:0000256" key="1">
    <source>
        <dbReference type="ARBA" id="ARBA00010617"/>
    </source>
</evidence>
<accession>D0RM51</accession>
<comment type="similarity">
    <text evidence="1">Belongs to the cytochrome P450 family.</text>
</comment>
<gene>
    <name evidence="6" type="ORF">PITG_22318</name>
</gene>
<dbReference type="EMBL" id="GG689800">
    <property type="protein sequence ID" value="EEY59287.1"/>
    <property type="molecule type" value="Genomic_DNA"/>
</dbReference>
<dbReference type="GeneID" id="9468381"/>
<dbReference type="OrthoDB" id="88723at2759"/>
<name>D0RM51_PHYIT</name>
<reference evidence="7" key="1">
    <citation type="journal article" date="2009" name="Nature">
        <title>Genome sequence and analysis of the Irish potato famine pathogen Phytophthora infestans.</title>
        <authorList>
            <consortium name="The Broad Institute Genome Sequencing Platform"/>
            <person name="Haas B.J."/>
            <person name="Kamoun S."/>
            <person name="Zody M.C."/>
            <person name="Jiang R.H."/>
            <person name="Handsaker R.E."/>
            <person name="Cano L.M."/>
            <person name="Grabherr M."/>
            <person name="Kodira C.D."/>
            <person name="Raffaele S."/>
            <person name="Torto-Alalibo T."/>
            <person name="Bozkurt T.O."/>
            <person name="Ah-Fong A.M."/>
            <person name="Alvarado L."/>
            <person name="Anderson V.L."/>
            <person name="Armstrong M.R."/>
            <person name="Avrova A."/>
            <person name="Baxter L."/>
            <person name="Beynon J."/>
            <person name="Boevink P.C."/>
            <person name="Bollmann S.R."/>
            <person name="Bos J.I."/>
            <person name="Bulone V."/>
            <person name="Cai G."/>
            <person name="Cakir C."/>
            <person name="Carrington J.C."/>
            <person name="Chawner M."/>
            <person name="Conti L."/>
            <person name="Costanzo S."/>
            <person name="Ewan R."/>
            <person name="Fahlgren N."/>
            <person name="Fischbach M.A."/>
            <person name="Fugelstad J."/>
            <person name="Gilroy E.M."/>
            <person name="Gnerre S."/>
            <person name="Green P.J."/>
            <person name="Grenville-Briggs L.J."/>
            <person name="Griffith J."/>
            <person name="Grunwald N.J."/>
            <person name="Horn K."/>
            <person name="Horner N.R."/>
            <person name="Hu C.H."/>
            <person name="Huitema E."/>
            <person name="Jeong D.H."/>
            <person name="Jones A.M."/>
            <person name="Jones J.D."/>
            <person name="Jones R.W."/>
            <person name="Karlsson E.K."/>
            <person name="Kunjeti S.G."/>
            <person name="Lamour K."/>
            <person name="Liu Z."/>
            <person name="Ma L."/>
            <person name="Maclean D."/>
            <person name="Chibucos M.C."/>
            <person name="McDonald H."/>
            <person name="McWalters J."/>
            <person name="Meijer H.J."/>
            <person name="Morgan W."/>
            <person name="Morris P.F."/>
            <person name="Munro C.A."/>
            <person name="O'Neill K."/>
            <person name="Ospina-Giraldo M."/>
            <person name="Pinzon A."/>
            <person name="Pritchard L."/>
            <person name="Ramsahoye B."/>
            <person name="Ren Q."/>
            <person name="Restrepo S."/>
            <person name="Roy S."/>
            <person name="Sadanandom A."/>
            <person name="Savidor A."/>
            <person name="Schornack S."/>
            <person name="Schwartz D.C."/>
            <person name="Schumann U.D."/>
            <person name="Schwessinger B."/>
            <person name="Seyer L."/>
            <person name="Sharpe T."/>
            <person name="Silvar C."/>
            <person name="Song J."/>
            <person name="Studholme D.J."/>
            <person name="Sykes S."/>
            <person name="Thines M."/>
            <person name="van de Vondervoort P.J."/>
            <person name="Phuntumart V."/>
            <person name="Wawra S."/>
            <person name="Weide R."/>
            <person name="Win J."/>
            <person name="Young C."/>
            <person name="Zhou S."/>
            <person name="Fry W."/>
            <person name="Meyers B.C."/>
            <person name="van West P."/>
            <person name="Ristaino J."/>
            <person name="Govers F."/>
            <person name="Birch P.R."/>
            <person name="Whisson S.C."/>
            <person name="Judelson H.S."/>
            <person name="Nusbaum C."/>
        </authorList>
    </citation>
    <scope>NUCLEOTIDE SEQUENCE [LARGE SCALE GENOMIC DNA]</scope>
    <source>
        <strain evidence="7">T30-4</strain>
    </source>
</reference>
<keyword evidence="7" id="KW-1185">Reference proteome</keyword>
<dbReference type="KEGG" id="pif:PITG_22318"/>
<evidence type="ECO:0000313" key="7">
    <source>
        <dbReference type="Proteomes" id="UP000006643"/>
    </source>
</evidence>
<feature type="signal peptide" evidence="5">
    <location>
        <begin position="1"/>
        <end position="29"/>
    </location>
</feature>
<dbReference type="Proteomes" id="UP000006643">
    <property type="component" value="Unassembled WGS sequence"/>
</dbReference>
<dbReference type="InParanoid" id="D0RM51"/>
<keyword evidence="2" id="KW-0479">Metal-binding</keyword>
<evidence type="ECO:0000313" key="6">
    <source>
        <dbReference type="EMBL" id="EEY59287.1"/>
    </source>
</evidence>
<protein>
    <recommendedName>
        <fullName evidence="8">Secreted RxLR effector peptide protein</fullName>
    </recommendedName>
</protein>
<dbReference type="GO" id="GO:0016705">
    <property type="term" value="F:oxidoreductase activity, acting on paired donors, with incorporation or reduction of molecular oxygen"/>
    <property type="evidence" value="ECO:0007669"/>
    <property type="project" value="InterPro"/>
</dbReference>
<evidence type="ECO:0008006" key="8">
    <source>
        <dbReference type="Google" id="ProtNLM"/>
    </source>
</evidence>
<evidence type="ECO:0000256" key="3">
    <source>
        <dbReference type="ARBA" id="ARBA00023002"/>
    </source>
</evidence>
<evidence type="ECO:0000256" key="2">
    <source>
        <dbReference type="ARBA" id="ARBA00022723"/>
    </source>
</evidence>
<dbReference type="RefSeq" id="XP_002909879.1">
    <property type="nucleotide sequence ID" value="XM_002909833.1"/>
</dbReference>
<evidence type="ECO:0000256" key="5">
    <source>
        <dbReference type="SAM" id="SignalP"/>
    </source>
</evidence>
<keyword evidence="3" id="KW-0560">Oxidoreductase</keyword>
<dbReference type="PANTHER" id="PTHR24296">
    <property type="entry name" value="CYTOCHROME P450"/>
    <property type="match status" value="1"/>
</dbReference>
<dbReference type="GO" id="GO:0020037">
    <property type="term" value="F:heme binding"/>
    <property type="evidence" value="ECO:0007669"/>
    <property type="project" value="InterPro"/>
</dbReference>
<dbReference type="AlphaFoldDB" id="D0RM51"/>
<dbReference type="Gene3D" id="1.10.630.10">
    <property type="entry name" value="Cytochrome P450"/>
    <property type="match status" value="1"/>
</dbReference>
<dbReference type="VEuPathDB" id="FungiDB:PITG_22318"/>
<dbReference type="GO" id="GO:0004497">
    <property type="term" value="F:monooxygenase activity"/>
    <property type="evidence" value="ECO:0007669"/>
    <property type="project" value="InterPro"/>
</dbReference>
<feature type="chain" id="PRO_5003014288" description="Secreted RxLR effector peptide protein" evidence="5">
    <location>
        <begin position="30"/>
        <end position="132"/>
    </location>
</feature>
<organism evidence="6 7">
    <name type="scientific">Phytophthora infestans (strain T30-4)</name>
    <name type="common">Potato late blight agent</name>
    <dbReference type="NCBI Taxonomy" id="403677"/>
    <lineage>
        <taxon>Eukaryota</taxon>
        <taxon>Sar</taxon>
        <taxon>Stramenopiles</taxon>
        <taxon>Oomycota</taxon>
        <taxon>Peronosporomycetes</taxon>
        <taxon>Peronosporales</taxon>
        <taxon>Peronosporaceae</taxon>
        <taxon>Phytophthora</taxon>
    </lineage>
</organism>
<keyword evidence="5" id="KW-0732">Signal</keyword>
<evidence type="ECO:0000256" key="4">
    <source>
        <dbReference type="ARBA" id="ARBA00023004"/>
    </source>
</evidence>
<proteinExistence type="inferred from homology"/>